<evidence type="ECO:0008006" key="4">
    <source>
        <dbReference type="Google" id="ProtNLM"/>
    </source>
</evidence>
<dbReference type="Proteomes" id="UP000469292">
    <property type="component" value="Unassembled WGS sequence"/>
</dbReference>
<dbReference type="SUPFAM" id="SSF55083">
    <property type="entry name" value="6-hydroxymethyl-7,8-dihydropterin pyrophosphokinase, HPPK"/>
    <property type="match status" value="1"/>
</dbReference>
<reference evidence="2 3" key="1">
    <citation type="submission" date="2019-09" db="EMBL/GenBank/DDBJ databases">
        <title>Phylogenetic characterization of a novel taxon of the genus Bifidobacterium: Bifidobacterium choloepi sp. nov.</title>
        <authorList>
            <person name="Modesto M."/>
            <person name="Satti M."/>
        </authorList>
    </citation>
    <scope>NUCLEOTIDE SEQUENCE [LARGE SCALE GENOMIC DNA]</scope>
    <source>
        <strain evidence="2 3">BRDM6</strain>
    </source>
</reference>
<evidence type="ECO:0000313" key="2">
    <source>
        <dbReference type="EMBL" id="NEG69545.1"/>
    </source>
</evidence>
<dbReference type="AlphaFoldDB" id="A0A6I5N099"/>
<dbReference type="RefSeq" id="WP_163227099.1">
    <property type="nucleotide sequence ID" value="NZ_VYSG01000001.1"/>
</dbReference>
<sequence>MTTQALQGIAGLRAGLTVDVEWTGAASAADVASAIASLMDLCVDDDVERLANEVADLLRRRVGADSVTVTATQRLADLDGDDPRDNPLIVALREADLTAASVSATATAAAPAAAAAAEHATARGGSNGTADRMPSRESFDGEAGPAQPVAQAMPLEQAGRHVAVVALESSAPNAEDLFRASIVAVDSIPGNQVEGISPLYHAGSLDGADSLTAILQVATTMNATELVKALHAVAMAHEGIVRMTVLGFDGRSVAGVAGTVADDREPRTRAAFLSPWLDIDPTAELDGDPVAFLLASALDAPFVGQQSDHWILGGR</sequence>
<gene>
    <name evidence="2" type="ORF">F6S87_02675</name>
</gene>
<dbReference type="EMBL" id="VYSG01000001">
    <property type="protein sequence ID" value="NEG69545.1"/>
    <property type="molecule type" value="Genomic_DNA"/>
</dbReference>
<accession>A0A6I5N099</accession>
<organism evidence="2 3">
    <name type="scientific">Bifidobacterium choloepi</name>
    <dbReference type="NCBI Taxonomy" id="2614131"/>
    <lineage>
        <taxon>Bacteria</taxon>
        <taxon>Bacillati</taxon>
        <taxon>Actinomycetota</taxon>
        <taxon>Actinomycetes</taxon>
        <taxon>Bifidobacteriales</taxon>
        <taxon>Bifidobacteriaceae</taxon>
        <taxon>Bifidobacterium</taxon>
    </lineage>
</organism>
<keyword evidence="3" id="KW-1185">Reference proteome</keyword>
<proteinExistence type="predicted"/>
<evidence type="ECO:0000313" key="3">
    <source>
        <dbReference type="Proteomes" id="UP000469292"/>
    </source>
</evidence>
<dbReference type="InterPro" id="IPR035907">
    <property type="entry name" value="Hppk_sf"/>
</dbReference>
<feature type="region of interest" description="Disordered" evidence="1">
    <location>
        <begin position="119"/>
        <end position="146"/>
    </location>
</feature>
<protein>
    <recommendedName>
        <fullName evidence="4">Dihydroneopterin aldolase</fullName>
    </recommendedName>
</protein>
<comment type="caution">
    <text evidence="2">The sequence shown here is derived from an EMBL/GenBank/DDBJ whole genome shotgun (WGS) entry which is preliminary data.</text>
</comment>
<evidence type="ECO:0000256" key="1">
    <source>
        <dbReference type="SAM" id="MobiDB-lite"/>
    </source>
</evidence>
<name>A0A6I5N099_9BIFI</name>